<dbReference type="EMBL" id="JAQQWL010000009">
    <property type="protein sequence ID" value="KAK8058254.1"/>
    <property type="molecule type" value="Genomic_DNA"/>
</dbReference>
<protein>
    <submittedName>
        <fullName evidence="2">Uncharacterized protein</fullName>
    </submittedName>
</protein>
<dbReference type="Proteomes" id="UP001480595">
    <property type="component" value="Unassembled WGS sequence"/>
</dbReference>
<feature type="compositionally biased region" description="Low complexity" evidence="1">
    <location>
        <begin position="1"/>
        <end position="25"/>
    </location>
</feature>
<gene>
    <name evidence="2" type="ORF">PG994_008702</name>
</gene>
<evidence type="ECO:0000313" key="3">
    <source>
        <dbReference type="Proteomes" id="UP001480595"/>
    </source>
</evidence>
<dbReference type="RefSeq" id="XP_066713700.1">
    <property type="nucleotide sequence ID" value="XM_066860111.1"/>
</dbReference>
<organism evidence="2 3">
    <name type="scientific">Apiospora phragmitis</name>
    <dbReference type="NCBI Taxonomy" id="2905665"/>
    <lineage>
        <taxon>Eukaryota</taxon>
        <taxon>Fungi</taxon>
        <taxon>Dikarya</taxon>
        <taxon>Ascomycota</taxon>
        <taxon>Pezizomycotina</taxon>
        <taxon>Sordariomycetes</taxon>
        <taxon>Xylariomycetidae</taxon>
        <taxon>Amphisphaeriales</taxon>
        <taxon>Apiosporaceae</taxon>
        <taxon>Apiospora</taxon>
    </lineage>
</organism>
<reference evidence="2 3" key="1">
    <citation type="submission" date="2023-01" db="EMBL/GenBank/DDBJ databases">
        <title>Analysis of 21 Apiospora genomes using comparative genomics revels a genus with tremendous synthesis potential of carbohydrate active enzymes and secondary metabolites.</title>
        <authorList>
            <person name="Sorensen T."/>
        </authorList>
    </citation>
    <scope>NUCLEOTIDE SEQUENCE [LARGE SCALE GENOMIC DNA]</scope>
    <source>
        <strain evidence="2 3">CBS 135458</strain>
    </source>
</reference>
<accession>A0ABR1UH73</accession>
<sequence>MNQVEVEAEAANQAKEKTTATTSSKQHAYLATRILTVGLQSTTPDTPLDLQSQKRKRDGAGDGDDMATQRRIPPGLGGNTESQ</sequence>
<evidence type="ECO:0000313" key="2">
    <source>
        <dbReference type="EMBL" id="KAK8058254.1"/>
    </source>
</evidence>
<feature type="region of interest" description="Disordered" evidence="1">
    <location>
        <begin position="41"/>
        <end position="83"/>
    </location>
</feature>
<comment type="caution">
    <text evidence="2">The sequence shown here is derived from an EMBL/GenBank/DDBJ whole genome shotgun (WGS) entry which is preliminary data.</text>
</comment>
<dbReference type="GeneID" id="92093174"/>
<name>A0ABR1UH73_9PEZI</name>
<feature type="compositionally biased region" description="Polar residues" evidence="1">
    <location>
        <begin position="41"/>
        <end position="51"/>
    </location>
</feature>
<feature type="region of interest" description="Disordered" evidence="1">
    <location>
        <begin position="1"/>
        <end position="26"/>
    </location>
</feature>
<keyword evidence="3" id="KW-1185">Reference proteome</keyword>
<proteinExistence type="predicted"/>
<evidence type="ECO:0000256" key="1">
    <source>
        <dbReference type="SAM" id="MobiDB-lite"/>
    </source>
</evidence>